<accession>A0AAW5N292</accession>
<dbReference type="AlphaFoldDB" id="A0AAW5N292"/>
<dbReference type="EMBL" id="JANPXH010001797">
    <property type="protein sequence ID" value="MCR6679800.1"/>
    <property type="molecule type" value="Genomic_DNA"/>
</dbReference>
<proteinExistence type="predicted"/>
<protein>
    <submittedName>
        <fullName evidence="1">Uncharacterized protein</fullName>
    </submittedName>
</protein>
<name>A0AAW5N292_9ESCH</name>
<feature type="non-terminal residue" evidence="1">
    <location>
        <position position="78"/>
    </location>
</feature>
<evidence type="ECO:0000313" key="1">
    <source>
        <dbReference type="EMBL" id="MCR6679800.1"/>
    </source>
</evidence>
<comment type="caution">
    <text evidence="1">The sequence shown here is derived from an EMBL/GenBank/DDBJ whole genome shotgun (WGS) entry which is preliminary data.</text>
</comment>
<sequence>VINLDKDYSEAYTATKSSWGLTGNTTQILLNDYLPKDTSAKATYLQKITSVKADITLSDYQYTKATPAPATGGQSIYT</sequence>
<gene>
    <name evidence="1" type="ORF">NVV43_30920</name>
</gene>
<evidence type="ECO:0000313" key="2">
    <source>
        <dbReference type="Proteomes" id="UP001206878"/>
    </source>
</evidence>
<dbReference type="Proteomes" id="UP001206878">
    <property type="component" value="Unassembled WGS sequence"/>
</dbReference>
<organism evidence="1 2">
    <name type="scientific">Escherichia marmotae</name>
    <dbReference type="NCBI Taxonomy" id="1499973"/>
    <lineage>
        <taxon>Bacteria</taxon>
        <taxon>Pseudomonadati</taxon>
        <taxon>Pseudomonadota</taxon>
        <taxon>Gammaproteobacteria</taxon>
        <taxon>Enterobacterales</taxon>
        <taxon>Enterobacteriaceae</taxon>
        <taxon>Escherichia</taxon>
    </lineage>
</organism>
<feature type="non-terminal residue" evidence="1">
    <location>
        <position position="1"/>
    </location>
</feature>
<reference evidence="1" key="1">
    <citation type="submission" date="2022-07" db="EMBL/GenBank/DDBJ databases">
        <title>Diversity of ethanolamine utilization by human commensal Escherichia coli.</title>
        <authorList>
            <person name="Jubelin G."/>
        </authorList>
    </citation>
    <scope>NUCLEOTIDE SEQUENCE</scope>
    <source>
        <strain evidence="1">S1</strain>
    </source>
</reference>